<reference evidence="13" key="2">
    <citation type="submission" date="2019-01" db="UniProtKB">
        <authorList>
            <consortium name="EnsemblPlants"/>
        </authorList>
    </citation>
    <scope>IDENTIFICATION</scope>
    <source>
        <strain evidence="13">cv. Heinz 1706</strain>
    </source>
</reference>
<feature type="transmembrane region" description="Helical" evidence="12">
    <location>
        <begin position="12"/>
        <end position="35"/>
    </location>
</feature>
<dbReference type="InParanoid" id="A0A3Q7IW95"/>
<feature type="transmembrane region" description="Helical" evidence="12">
    <location>
        <begin position="97"/>
        <end position="119"/>
    </location>
</feature>
<dbReference type="PaxDb" id="4081-Solyc11g039900.1.1"/>
<evidence type="ECO:0000256" key="3">
    <source>
        <dbReference type="ARBA" id="ARBA00009956"/>
    </source>
</evidence>
<comment type="similarity">
    <text evidence="3">Belongs to the TIC214 family.</text>
</comment>
<comment type="subcellular location">
    <subcellularLocation>
        <location evidence="2">Plastid</location>
        <location evidence="2">Chloroplast inner membrane</location>
        <topology evidence="2">Multi-pass membrane protein</topology>
    </subcellularLocation>
</comment>
<keyword evidence="8" id="KW-0934">Plastid</keyword>
<reference evidence="13" key="1">
    <citation type="journal article" date="2012" name="Nature">
        <title>The tomato genome sequence provides insights into fleshy fruit evolution.</title>
        <authorList>
            <consortium name="Tomato Genome Consortium"/>
        </authorList>
    </citation>
    <scope>NUCLEOTIDE SEQUENCE [LARGE SCALE GENOMIC DNA]</scope>
    <source>
        <strain evidence="13">cv. Heinz 1706</strain>
    </source>
</reference>
<protein>
    <recommendedName>
        <fullName evidence="5">Protein TIC 214</fullName>
    </recommendedName>
    <alternativeName>
        <fullName evidence="11">Translocon at the inner envelope membrane of chloroplasts 214</fullName>
    </alternativeName>
</protein>
<dbReference type="AlphaFoldDB" id="A0A3Q7IW95"/>
<name>A0A3Q7IW95_SOLLC</name>
<sequence>MHEIINSVIVVGLYYGFLTTFSIGTSYLFLIRAPVMEEGTENKVSWVEHIQELSYLYHIFCSISFGTITKSFFYCGSTTKNSKSNLNIQCVFLNNHIFQLFNHFILPSSMSAILVNIYLFRFNNIFFVTSGFLCLLVCDILFMKWIRFV</sequence>
<evidence type="ECO:0000256" key="8">
    <source>
        <dbReference type="ARBA" id="ARBA00022780"/>
    </source>
</evidence>
<keyword evidence="9" id="KW-0653">Protein transport</keyword>
<evidence type="ECO:0000256" key="9">
    <source>
        <dbReference type="ARBA" id="ARBA00022927"/>
    </source>
</evidence>
<evidence type="ECO:0000256" key="7">
    <source>
        <dbReference type="ARBA" id="ARBA00022692"/>
    </source>
</evidence>
<keyword evidence="7 12" id="KW-0812">Transmembrane</keyword>
<keyword evidence="14" id="KW-1185">Reference proteome</keyword>
<comment type="subunit">
    <text evidence="4">Part of the Tic complex.</text>
</comment>
<dbReference type="InterPro" id="IPR008896">
    <property type="entry name" value="TIC214"/>
</dbReference>
<dbReference type="Pfam" id="PF05758">
    <property type="entry name" value="Ycf1"/>
    <property type="match status" value="2"/>
</dbReference>
<dbReference type="PANTHER" id="PTHR33163:SF40">
    <property type="entry name" value="PROTEIN TIC 214"/>
    <property type="match status" value="1"/>
</dbReference>
<keyword evidence="6" id="KW-0813">Transport</keyword>
<keyword evidence="10 12" id="KW-1133">Transmembrane helix</keyword>
<dbReference type="PANTHER" id="PTHR33163">
    <property type="entry name" value="PROTEIN TIC 214-RELATED"/>
    <property type="match status" value="1"/>
</dbReference>
<dbReference type="Gramene" id="Solyc11g039900.2.1">
    <property type="protein sequence ID" value="Solyc11g039900.2.1"/>
    <property type="gene ID" value="Solyc11g039900.2"/>
</dbReference>
<evidence type="ECO:0000256" key="1">
    <source>
        <dbReference type="ARBA" id="ARBA00002515"/>
    </source>
</evidence>
<dbReference type="Proteomes" id="UP000004994">
    <property type="component" value="Chromosome 11"/>
</dbReference>
<dbReference type="EnsemblPlants" id="Solyc11g039900.2.1">
    <property type="protein sequence ID" value="Solyc11g039900.2.1"/>
    <property type="gene ID" value="Solyc11g039900.2"/>
</dbReference>
<comment type="function">
    <text evidence="1">Involved in protein precursor import into chloroplasts. May be part of an intermediate translocation complex acting as a protein-conducting channel at the inner envelope.</text>
</comment>
<keyword evidence="8" id="KW-1001">Plastid inner membrane</keyword>
<proteinExistence type="inferred from homology"/>
<keyword evidence="12" id="KW-0472">Membrane</keyword>
<dbReference type="GO" id="GO:0015031">
    <property type="term" value="P:protein transport"/>
    <property type="evidence" value="ECO:0007669"/>
    <property type="project" value="UniProtKB-KW"/>
</dbReference>
<accession>A0A3Q7IW95</accession>
<evidence type="ECO:0000313" key="14">
    <source>
        <dbReference type="Proteomes" id="UP000004994"/>
    </source>
</evidence>
<dbReference type="GO" id="GO:0009706">
    <property type="term" value="C:chloroplast inner membrane"/>
    <property type="evidence" value="ECO:0007669"/>
    <property type="project" value="UniProtKB-SubCell"/>
</dbReference>
<organism evidence="13">
    <name type="scientific">Solanum lycopersicum</name>
    <name type="common">Tomato</name>
    <name type="synonym">Lycopersicon esculentum</name>
    <dbReference type="NCBI Taxonomy" id="4081"/>
    <lineage>
        <taxon>Eukaryota</taxon>
        <taxon>Viridiplantae</taxon>
        <taxon>Streptophyta</taxon>
        <taxon>Embryophyta</taxon>
        <taxon>Tracheophyta</taxon>
        <taxon>Spermatophyta</taxon>
        <taxon>Magnoliopsida</taxon>
        <taxon>eudicotyledons</taxon>
        <taxon>Gunneridae</taxon>
        <taxon>Pentapetalae</taxon>
        <taxon>asterids</taxon>
        <taxon>lamiids</taxon>
        <taxon>Solanales</taxon>
        <taxon>Solanaceae</taxon>
        <taxon>Solanoideae</taxon>
        <taxon>Solaneae</taxon>
        <taxon>Solanum</taxon>
        <taxon>Solanum subgen. Lycopersicon</taxon>
    </lineage>
</organism>
<evidence type="ECO:0000256" key="10">
    <source>
        <dbReference type="ARBA" id="ARBA00022989"/>
    </source>
</evidence>
<evidence type="ECO:0000256" key="2">
    <source>
        <dbReference type="ARBA" id="ARBA00004478"/>
    </source>
</evidence>
<evidence type="ECO:0000313" key="13">
    <source>
        <dbReference type="EnsemblPlants" id="Solyc11g039900.2.1"/>
    </source>
</evidence>
<evidence type="ECO:0000256" key="4">
    <source>
        <dbReference type="ARBA" id="ARBA00011510"/>
    </source>
</evidence>
<evidence type="ECO:0000256" key="6">
    <source>
        <dbReference type="ARBA" id="ARBA00022448"/>
    </source>
</evidence>
<evidence type="ECO:0000256" key="12">
    <source>
        <dbReference type="SAM" id="Phobius"/>
    </source>
</evidence>
<evidence type="ECO:0000256" key="5">
    <source>
        <dbReference type="ARBA" id="ARBA00016640"/>
    </source>
</evidence>
<feature type="transmembrane region" description="Helical" evidence="12">
    <location>
        <begin position="55"/>
        <end position="76"/>
    </location>
</feature>
<feature type="transmembrane region" description="Helical" evidence="12">
    <location>
        <begin position="125"/>
        <end position="146"/>
    </location>
</feature>
<dbReference type="STRING" id="4081.A0A3Q7IW95"/>
<evidence type="ECO:0000256" key="11">
    <source>
        <dbReference type="ARBA" id="ARBA00029978"/>
    </source>
</evidence>